<dbReference type="EMBL" id="CALNXJ010000046">
    <property type="protein sequence ID" value="CAH3149937.1"/>
    <property type="molecule type" value="Genomic_DNA"/>
</dbReference>
<evidence type="ECO:0000256" key="5">
    <source>
        <dbReference type="ARBA" id="ARBA00023128"/>
    </source>
</evidence>
<evidence type="ECO:0000256" key="1">
    <source>
        <dbReference type="ARBA" id="ARBA00004173"/>
    </source>
</evidence>
<dbReference type="FunFam" id="3.40.50.300:FF:000587">
    <property type="entry name" value="von Willebrand factor A domain containing 8"/>
    <property type="match status" value="1"/>
</dbReference>
<protein>
    <recommendedName>
        <fullName evidence="7">von Willebrand factor A domain-containing protein 8</fullName>
    </recommendedName>
</protein>
<dbReference type="InterPro" id="IPR039891">
    <property type="entry name" value="VWA8"/>
</dbReference>
<sequence>MFRCLLMSNGKAAKRLSSLSNSFKVSLRPLCSDGVVSIGDVSVKLRKPSSPELVPVKYVNGELPQSVLKNLRWIMQKDKLGQDVFLIGPPGPSRRLLAMQYLELTKREVEYIALSRDTTESDLKQRREISAGSAYYVDQCAVRAATQGRVLILEGIEKAERNVLPVLNNLLENREMQLEDGRFLMAAERYDSLLKEHSRQELDAWKLVRVSEDFRVIALGLPVPRYHGNPLDPPLRSRFQARDIHLLPFKDQLAVLQSSCPNLPQERLAQLSSFAHTLQSTELASVGLPDFPIHNLVDIVRIMDINPQHSLEELIHRLYPFDLILGDEGQKVVGEALKTFNLDDRNKTKSLSSSIGRINKITSTPPSISKVSVELVKGKRSTVFETHAGNKVKVTNSHKADESKLVMTESHSKVLSDMFESHAVHDFCLVGPKGCGKSVLVQQFANFLGYNIEPVVIYQDMTGRDLLQQRITLANGDTSWRYSPLVMAALEGSIAELDGIHRVNPGTLAILQRFINERELSLYDGTRLLHHERYQVIKEYNGWSDEEMATRGIFCIHPSFRVIGLAEPPLIGSSQQQWLNSELLSMFLFHHVSPLSKQEEAQVVYEMVPGSSCDAMDKLLELTEKLRSSKDPTVSSIASSLSTRQLLRIARRLANYPAEDLEHSIHKACLARFLPRLAASSLEKILNDSGIHNQTDSIEQVTAVDASDFVCEIKDDELHIGQTKAPVYNPENKTKVPNVLFYENQQHLNVMEDMLKDFMLGEHLLLVGNQGVGKNKIADRFLHLLNRPREYIQLHRDTTVQSLTLQPNVQDGVIIYEDSPLVRAVKFGHVLVVDEADKAPTHVTCILKSLVESGMMVLGDGRRIVTDAESTPVSTNVIKAHPDFRMIVLANRPGFPFLGNDFFGSLGDIFSCHAVDNPDFDSEMAMLRKYGANVPEELLHKLVSAFGELRSRADQGLISYPYSTRELVSVVKHLQAFPEEGLTNVVRNVFDFDSYHPEVKEVVIEVLHKHGIPVGASSRNICLSKEFPLPPPALVSTWKILGDENGFSAGINCPVEERKLKVRGPAMVSVTSSECERRNDRSLGFSEQVGHWDLPMHEGEVVTSAAVGPGGNKGDWIHVLAISPVSLYSQQTNQDSVLCMDMYDVFPRSQYAVPQLKMAALGGDLQGQVLIHEQDSNSLYLLNPTEKELRTLNFKSIVDNTREKLTRHFAIEKGKFLMNSEFSHENMVIVYQEDSNKMDVVDVADGITQHITLPFIVGQFHPFSRDLWLVCETGTDRKYLLTKPYPEAPVPCVLHPIESINVSGGDDQQWISISTRSLPSVAITSFVGAEKGSRSNRLLVGSEDYATVAMARPDQLLEKSPVSFYSFQRETKTGNASNQSERVKPLDKLITEDTVPPLCLPTTAQVVRLVPGSTVPRNDGQTMEEDEDTGQFRARSLLGYLEVTDVARRSVRYIPFPDRRDLALYARLAGKPIVMAPTTYDGIVTVDVSGRVRLWETGVVNLVRSLEKWKGPIGEDYQGPLQVNYSRESGEDVTSPKHGKVDPNNDPHVGGNTWAGGTGGRDTAGLGGKGGPYRLDAGHDVHQLSDEEKDAVPDDVKRAAREMGRRAFKQKLREIQMSEYDAKMYESFSSRVRRQVQSLRVILDSLQASGQERVWLRNQTSGELDDGKLIEGLTGERAIYKKRGDENPEQGAPQRLPKRLRFVVDVSGSMYRFNSLDGRLGRVMEAACLVMEAFHQYDNKIKYDIVGHSGDSPEIPFVSHDSPPKNNKERLNIIKKMHAHAQYCWSGDHTLEGTDLAVKHITAEEADDYFVVVLSDANLERYGIPAEAFGKVLMSDARVHAFAIFIGSLGNQADRLVRKLPAGRAFVCMDTKQLPQVLQQIFTSAMLSSR</sequence>
<comment type="caution">
    <text evidence="10">The sequence shown here is derived from an EMBL/GenBank/DDBJ whole genome shotgun (WGS) entry which is preliminary data.</text>
</comment>
<evidence type="ECO:0000256" key="2">
    <source>
        <dbReference type="ARBA" id="ARBA00022741"/>
    </source>
</evidence>
<dbReference type="Proteomes" id="UP001159428">
    <property type="component" value="Unassembled WGS sequence"/>
</dbReference>
<evidence type="ECO:0000259" key="9">
    <source>
        <dbReference type="PROSITE" id="PS50234"/>
    </source>
</evidence>
<comment type="subcellular location">
    <subcellularLocation>
        <location evidence="1">Mitochondrion</location>
    </subcellularLocation>
</comment>
<dbReference type="SMART" id="SM00327">
    <property type="entry name" value="VWA"/>
    <property type="match status" value="1"/>
</dbReference>
<dbReference type="GO" id="GO:0005524">
    <property type="term" value="F:ATP binding"/>
    <property type="evidence" value="ECO:0007669"/>
    <property type="project" value="UniProtKB-KW"/>
</dbReference>
<dbReference type="GO" id="GO:0005739">
    <property type="term" value="C:mitochondrion"/>
    <property type="evidence" value="ECO:0007669"/>
    <property type="project" value="UniProtKB-SubCell"/>
</dbReference>
<feature type="domain" description="VWFA" evidence="9">
    <location>
        <begin position="1699"/>
        <end position="1881"/>
    </location>
</feature>
<dbReference type="PANTHER" id="PTHR21610">
    <property type="entry name" value="VON WILLEBRAND FACTOR A DOMAIN-CONTAINING PROTEIN 8"/>
    <property type="match status" value="1"/>
</dbReference>
<keyword evidence="2" id="KW-0547">Nucleotide-binding</keyword>
<dbReference type="GO" id="GO:0016887">
    <property type="term" value="F:ATP hydrolysis activity"/>
    <property type="evidence" value="ECO:0007669"/>
    <property type="project" value="InterPro"/>
</dbReference>
<evidence type="ECO:0000313" key="11">
    <source>
        <dbReference type="Proteomes" id="UP001159428"/>
    </source>
</evidence>
<name>A0AAU9XK31_9CNID</name>
<dbReference type="FunFam" id="3.40.50.300:FF:000663">
    <property type="entry name" value="von Willebrand factor A domain containing 8"/>
    <property type="match status" value="1"/>
</dbReference>
<feature type="region of interest" description="Disordered" evidence="8">
    <location>
        <begin position="1526"/>
        <end position="1565"/>
    </location>
</feature>
<dbReference type="PROSITE" id="PS50234">
    <property type="entry name" value="VWFA"/>
    <property type="match status" value="1"/>
</dbReference>
<evidence type="ECO:0000256" key="8">
    <source>
        <dbReference type="SAM" id="MobiDB-lite"/>
    </source>
</evidence>
<evidence type="ECO:0000256" key="7">
    <source>
        <dbReference type="ARBA" id="ARBA00070377"/>
    </source>
</evidence>
<accession>A0AAU9XK31</accession>
<keyword evidence="11" id="KW-1185">Reference proteome</keyword>
<reference evidence="10 11" key="1">
    <citation type="submission" date="2022-05" db="EMBL/GenBank/DDBJ databases">
        <authorList>
            <consortium name="Genoscope - CEA"/>
            <person name="William W."/>
        </authorList>
    </citation>
    <scope>NUCLEOTIDE SEQUENCE [LARGE SCALE GENOMIC DNA]</scope>
</reference>
<dbReference type="SUPFAM" id="SSF52540">
    <property type="entry name" value="P-loop containing nucleoside triphosphate hydrolases"/>
    <property type="match status" value="3"/>
</dbReference>
<evidence type="ECO:0000256" key="6">
    <source>
        <dbReference type="ARBA" id="ARBA00055988"/>
    </source>
</evidence>
<dbReference type="PANTHER" id="PTHR21610:SF9">
    <property type="entry name" value="VON WILLEBRAND FACTOR A DOMAIN-CONTAINING PROTEIN 8"/>
    <property type="match status" value="1"/>
</dbReference>
<proteinExistence type="predicted"/>
<evidence type="ECO:0000256" key="4">
    <source>
        <dbReference type="ARBA" id="ARBA00022946"/>
    </source>
</evidence>
<keyword evidence="5" id="KW-0496">Mitochondrion</keyword>
<evidence type="ECO:0000256" key="3">
    <source>
        <dbReference type="ARBA" id="ARBA00022840"/>
    </source>
</evidence>
<dbReference type="SMART" id="SM00382">
    <property type="entry name" value="AAA"/>
    <property type="match status" value="2"/>
</dbReference>
<dbReference type="InterPro" id="IPR002035">
    <property type="entry name" value="VWF_A"/>
</dbReference>
<keyword evidence="4" id="KW-0809">Transit peptide</keyword>
<dbReference type="Gene3D" id="3.40.50.410">
    <property type="entry name" value="von Willebrand factor, type A domain"/>
    <property type="match status" value="1"/>
</dbReference>
<keyword evidence="3" id="KW-0067">ATP-binding</keyword>
<dbReference type="InterPro" id="IPR027417">
    <property type="entry name" value="P-loop_NTPase"/>
</dbReference>
<evidence type="ECO:0000313" key="10">
    <source>
        <dbReference type="EMBL" id="CAH3149937.1"/>
    </source>
</evidence>
<dbReference type="Gene3D" id="3.40.50.300">
    <property type="entry name" value="P-loop containing nucleotide triphosphate hydrolases"/>
    <property type="match status" value="3"/>
</dbReference>
<gene>
    <name evidence="10" type="ORF">PMEA_00024586</name>
</gene>
<feature type="compositionally biased region" description="Gly residues" evidence="8">
    <location>
        <begin position="1553"/>
        <end position="1565"/>
    </location>
</feature>
<dbReference type="InterPro" id="IPR036465">
    <property type="entry name" value="vWFA_dom_sf"/>
</dbReference>
<dbReference type="InterPro" id="IPR011704">
    <property type="entry name" value="ATPase_dyneun-rel_AAA"/>
</dbReference>
<organism evidence="10 11">
    <name type="scientific">Pocillopora meandrina</name>
    <dbReference type="NCBI Taxonomy" id="46732"/>
    <lineage>
        <taxon>Eukaryota</taxon>
        <taxon>Metazoa</taxon>
        <taxon>Cnidaria</taxon>
        <taxon>Anthozoa</taxon>
        <taxon>Hexacorallia</taxon>
        <taxon>Scleractinia</taxon>
        <taxon>Astrocoeniina</taxon>
        <taxon>Pocilloporidae</taxon>
        <taxon>Pocillopora</taxon>
    </lineage>
</organism>
<dbReference type="SUPFAM" id="SSF53300">
    <property type="entry name" value="vWA-like"/>
    <property type="match status" value="1"/>
</dbReference>
<dbReference type="Pfam" id="PF07728">
    <property type="entry name" value="AAA_5"/>
    <property type="match status" value="3"/>
</dbReference>
<comment type="function">
    <text evidence="6">Exhibits ATPase activity in vitro.</text>
</comment>
<dbReference type="InterPro" id="IPR003593">
    <property type="entry name" value="AAA+_ATPase"/>
</dbReference>